<gene>
    <name evidence="2" type="ORF">M422DRAFT_255271</name>
</gene>
<keyword evidence="3" id="KW-1185">Reference proteome</keyword>
<sequence length="308" mass="34436">MTVVPAIPLTTETLAALAGEAPNQTPTVGASPGETLTGGLPAQSKVPSKRKGRVAATPINAWTKPSDLLPFRPFEKSPRGEQWAVSDQGKQWISQRIPSFSNMEPPGGLPTDEVTNRVMTHRQWWTSELSKMYMANWPNFDSEEVLGTQYTPKQKVLHDERVISFIEYALRRQRQGPSVKESASDLLSLLVNRVRKPVPYNLWAQHDDAVDTDARELAQQEARWEDTNNHISVLMEKRKLLFEQLPQEKQAYWITQAAEAKAPALTPEEFIAAIPKVYGMMGDSYRDQIDFHGLVICGGKSPNGEISS</sequence>
<evidence type="ECO:0000256" key="1">
    <source>
        <dbReference type="SAM" id="MobiDB-lite"/>
    </source>
</evidence>
<evidence type="ECO:0000313" key="3">
    <source>
        <dbReference type="Proteomes" id="UP000054279"/>
    </source>
</evidence>
<dbReference type="HOGENOM" id="CLU_903649_0_0_1"/>
<dbReference type="Proteomes" id="UP000054279">
    <property type="component" value="Unassembled WGS sequence"/>
</dbReference>
<dbReference type="AlphaFoldDB" id="A0A0C9UF56"/>
<evidence type="ECO:0000313" key="2">
    <source>
        <dbReference type="EMBL" id="KIJ41653.1"/>
    </source>
</evidence>
<accession>A0A0C9UF56</accession>
<protein>
    <submittedName>
        <fullName evidence="2">Uncharacterized protein</fullName>
    </submittedName>
</protein>
<organism evidence="2 3">
    <name type="scientific">Sphaerobolus stellatus (strain SS14)</name>
    <dbReference type="NCBI Taxonomy" id="990650"/>
    <lineage>
        <taxon>Eukaryota</taxon>
        <taxon>Fungi</taxon>
        <taxon>Dikarya</taxon>
        <taxon>Basidiomycota</taxon>
        <taxon>Agaricomycotina</taxon>
        <taxon>Agaricomycetes</taxon>
        <taxon>Phallomycetidae</taxon>
        <taxon>Geastrales</taxon>
        <taxon>Sphaerobolaceae</taxon>
        <taxon>Sphaerobolus</taxon>
    </lineage>
</organism>
<proteinExistence type="predicted"/>
<reference evidence="2 3" key="1">
    <citation type="submission" date="2014-06" db="EMBL/GenBank/DDBJ databases">
        <title>Evolutionary Origins and Diversification of the Mycorrhizal Mutualists.</title>
        <authorList>
            <consortium name="DOE Joint Genome Institute"/>
            <consortium name="Mycorrhizal Genomics Consortium"/>
            <person name="Kohler A."/>
            <person name="Kuo A."/>
            <person name="Nagy L.G."/>
            <person name="Floudas D."/>
            <person name="Copeland A."/>
            <person name="Barry K.W."/>
            <person name="Cichocki N."/>
            <person name="Veneault-Fourrey C."/>
            <person name="LaButti K."/>
            <person name="Lindquist E.A."/>
            <person name="Lipzen A."/>
            <person name="Lundell T."/>
            <person name="Morin E."/>
            <person name="Murat C."/>
            <person name="Riley R."/>
            <person name="Ohm R."/>
            <person name="Sun H."/>
            <person name="Tunlid A."/>
            <person name="Henrissat B."/>
            <person name="Grigoriev I.V."/>
            <person name="Hibbett D.S."/>
            <person name="Martin F."/>
        </authorList>
    </citation>
    <scope>NUCLEOTIDE SEQUENCE [LARGE SCALE GENOMIC DNA]</scope>
    <source>
        <strain evidence="2 3">SS14</strain>
    </source>
</reference>
<dbReference type="EMBL" id="KN837135">
    <property type="protein sequence ID" value="KIJ41653.1"/>
    <property type="molecule type" value="Genomic_DNA"/>
</dbReference>
<feature type="region of interest" description="Disordered" evidence="1">
    <location>
        <begin position="22"/>
        <end position="54"/>
    </location>
</feature>
<name>A0A0C9UF56_SPHS4</name>